<sequence length="84" mass="9618">MMKSKAAFVMLALLGLVGCSTNRWDASASKEVPMERMSWESDRYKNEGKSEVVIKRYAGYEGMGCSQQIYFNGMKLSERDCKRF</sequence>
<name>A0AA86YNM8_PROST</name>
<dbReference type="AlphaFoldDB" id="A0AA86YNM8"/>
<accession>A0AA86YNM8</accession>
<gene>
    <name evidence="2" type="ORF">PROSTU_01067</name>
</gene>
<evidence type="ECO:0000313" key="3">
    <source>
        <dbReference type="Proteomes" id="UP000004506"/>
    </source>
</evidence>
<dbReference type="Proteomes" id="UP000004506">
    <property type="component" value="Unassembled WGS sequence"/>
</dbReference>
<evidence type="ECO:0008006" key="4">
    <source>
        <dbReference type="Google" id="ProtNLM"/>
    </source>
</evidence>
<dbReference type="EMBL" id="ABJD02000085">
    <property type="protein sequence ID" value="EDU61086.1"/>
    <property type="molecule type" value="Genomic_DNA"/>
</dbReference>
<dbReference type="RefSeq" id="WP_004917536.1">
    <property type="nucleotide sequence ID" value="NZ_DS607662.1"/>
</dbReference>
<proteinExistence type="predicted"/>
<reference evidence="3" key="2">
    <citation type="submission" date="2008-04" db="EMBL/GenBank/DDBJ databases">
        <title>Draft genome sequence of Providencia stuartii(ATCC 25827).</title>
        <authorList>
            <person name="Sudarsanam P."/>
            <person name="Ley R."/>
            <person name="Guruge J."/>
            <person name="Turnbaugh P.J."/>
            <person name="Mahowald M."/>
            <person name="Liep D."/>
            <person name="Gordon J."/>
        </authorList>
    </citation>
    <scope>NUCLEOTIDE SEQUENCE [LARGE SCALE GENOMIC DNA]</scope>
    <source>
        <strain evidence="3">ATCC 25827</strain>
    </source>
</reference>
<keyword evidence="1" id="KW-0732">Signal</keyword>
<protein>
    <recommendedName>
        <fullName evidence="4">Lipoprotein</fullName>
    </recommendedName>
</protein>
<dbReference type="PROSITE" id="PS51257">
    <property type="entry name" value="PROKAR_LIPOPROTEIN"/>
    <property type="match status" value="1"/>
</dbReference>
<feature type="signal peptide" evidence="1">
    <location>
        <begin position="1"/>
        <end position="25"/>
    </location>
</feature>
<comment type="caution">
    <text evidence="2">The sequence shown here is derived from an EMBL/GenBank/DDBJ whole genome shotgun (WGS) entry which is preliminary data.</text>
</comment>
<evidence type="ECO:0000313" key="2">
    <source>
        <dbReference type="EMBL" id="EDU61086.1"/>
    </source>
</evidence>
<reference evidence="2 3" key="3">
    <citation type="submission" date="2008-05" db="EMBL/GenBank/DDBJ databases">
        <authorList>
            <person name="Fulton L."/>
            <person name="Clifton S."/>
            <person name="Fulton B."/>
            <person name="Xu J."/>
            <person name="Minx P."/>
            <person name="Pepin K.H."/>
            <person name="Johnson M."/>
            <person name="Thiruvilangam P."/>
            <person name="Bhonagiri V."/>
            <person name="Nash W.E."/>
            <person name="Mardis E.R."/>
            <person name="Wilson R.K."/>
        </authorList>
    </citation>
    <scope>NUCLEOTIDE SEQUENCE [LARGE SCALE GENOMIC DNA]</scope>
    <source>
        <strain evidence="2 3">ATCC 25827</strain>
    </source>
</reference>
<organism evidence="2 3">
    <name type="scientific">Providencia stuartii ATCC 25827</name>
    <dbReference type="NCBI Taxonomy" id="471874"/>
    <lineage>
        <taxon>Bacteria</taxon>
        <taxon>Pseudomonadati</taxon>
        <taxon>Pseudomonadota</taxon>
        <taxon>Gammaproteobacteria</taxon>
        <taxon>Enterobacterales</taxon>
        <taxon>Morganellaceae</taxon>
        <taxon>Providencia</taxon>
    </lineage>
</organism>
<feature type="chain" id="PRO_5041731366" description="Lipoprotein" evidence="1">
    <location>
        <begin position="26"/>
        <end position="84"/>
    </location>
</feature>
<evidence type="ECO:0000256" key="1">
    <source>
        <dbReference type="SAM" id="SignalP"/>
    </source>
</evidence>
<reference evidence="3" key="1">
    <citation type="submission" date="2008-04" db="EMBL/GenBank/DDBJ databases">
        <title>Draft genome sequence of Providencia stuartii (ATCC 25827).</title>
        <authorList>
            <person name="Sudarsanam P."/>
            <person name="Ley R."/>
            <person name="Guruge J."/>
            <person name="Turnbaugh P.J."/>
            <person name="Mahowald M."/>
            <person name="Liep D."/>
            <person name="Gordon J."/>
        </authorList>
    </citation>
    <scope>NUCLEOTIDE SEQUENCE [LARGE SCALE GENOMIC DNA]</scope>
    <source>
        <strain evidence="3">ATCC 25827</strain>
    </source>
</reference>